<accession>A0A6J7FDU6</accession>
<evidence type="ECO:0000313" key="1">
    <source>
        <dbReference type="EMBL" id="CAB4890569.1"/>
    </source>
</evidence>
<dbReference type="PANTHER" id="PTHR43737:SF1">
    <property type="entry name" value="DUF1501 DOMAIN-CONTAINING PROTEIN"/>
    <property type="match status" value="1"/>
</dbReference>
<dbReference type="Pfam" id="PF07394">
    <property type="entry name" value="DUF1501"/>
    <property type="match status" value="1"/>
</dbReference>
<dbReference type="InterPro" id="IPR010869">
    <property type="entry name" value="DUF1501"/>
</dbReference>
<protein>
    <submittedName>
        <fullName evidence="1">Unannotated protein</fullName>
    </submittedName>
</protein>
<proteinExistence type="predicted"/>
<dbReference type="AlphaFoldDB" id="A0A6J7FDU6"/>
<name>A0A6J7FDU6_9ZZZZ</name>
<sequence>MTDHDISTADAFALLSVSDDDPGGFNRRQFLKMIGWGVGGGLAMGSLGASVFPDLMPGQLRQAWATGPIGPTDGVLVLVGMYGGNDGLNTVVPHGNGLYYDYRANIAIQPAQVLHIDNNVGLHPNLTFLKSLYDQGQVAIVQGVGYPNPDLSHFNSMATWMYGRSDTNLPTSGWVGRWLDGASGGADLFKAATVGSSLPLHMIGLNNRGTTIPEWGLDFGGGASDSDLRLYNAIRAYSAAGAGRGPWHDMIARTEHGQIDVAQTVAPVFSTPLPDGQLLKRMTVAARLINADLGLRVIDASYDNFDTHSAEPNGHGDRMAELDAALQAFFTAIDPRFQSRVTVMTFSEFGRTPWSNDSMGTDHGTSNNHFVIGPSVRGGLYGQQPSLAGLDRWDRMDFSVDFRSLYASVLDGWLGGGAGTVLNGSYENLNLFNPLSPGGGGGGGGVPASSTAPTDFVGLVPFRLMDSREGVGGPRAPFGQGMMRRLQVTGNGGVPASGVLAAVLNVTAVGGSAPSFVTVWPAGVARPNTSSLNTRGGDVVPNLVVTMLNGAGQASVFNNAGSGHCVVDVVGYFTTASAARFTSLTPARVLDTRSGLGAPAAAVGQAKSIDLLVAGRGGVAADADSVVLNVTVTEPTAAGFITAWPAGAAMPTASNLNFVAGQTVPNLVISKLGTGGKVSLFNSTGSTHLIADVLGYFRVGSGAQLIAMTPARLLDTRTDGGASHPVGQTPLVLPILGRQGIPSTGVVGVVLNVTATEPTINGFVSVYPNGEALPMASNLNTVAGVTRANLVIAKVGVDGAVAMFNSSGTTHLIAEVVGYFTA</sequence>
<dbReference type="PANTHER" id="PTHR43737">
    <property type="entry name" value="BLL7424 PROTEIN"/>
    <property type="match status" value="1"/>
</dbReference>
<organism evidence="1">
    <name type="scientific">freshwater metagenome</name>
    <dbReference type="NCBI Taxonomy" id="449393"/>
    <lineage>
        <taxon>unclassified sequences</taxon>
        <taxon>metagenomes</taxon>
        <taxon>ecological metagenomes</taxon>
    </lineage>
</organism>
<dbReference type="EMBL" id="CAFBLP010000105">
    <property type="protein sequence ID" value="CAB4890569.1"/>
    <property type="molecule type" value="Genomic_DNA"/>
</dbReference>
<gene>
    <name evidence="1" type="ORF">UFOPK3376_02794</name>
</gene>
<dbReference type="InterPro" id="IPR006311">
    <property type="entry name" value="TAT_signal"/>
</dbReference>
<reference evidence="1" key="1">
    <citation type="submission" date="2020-05" db="EMBL/GenBank/DDBJ databases">
        <authorList>
            <person name="Chiriac C."/>
            <person name="Salcher M."/>
            <person name="Ghai R."/>
            <person name="Kavagutti S V."/>
        </authorList>
    </citation>
    <scope>NUCLEOTIDE SEQUENCE</scope>
</reference>
<dbReference type="PROSITE" id="PS51318">
    <property type="entry name" value="TAT"/>
    <property type="match status" value="1"/>
</dbReference>